<dbReference type="FunCoup" id="A0A067QYT3">
    <property type="interactions" value="551"/>
</dbReference>
<sequence>MMCGTVVVVLCAFAVMPILALNFTYETKYLDVPVDHFSFASNVTFRLRYLVNATHWRKHEGRPIFFYTGNEGDIEMFAQNTGFMWETAPEFRALIVFAEHRYYGQSLPFGNNSYSEPKYLGYLTSEQALADYALVIAHLQKDQDRRSPVIAFGGSYGGMLAAYFRMKYPHVVAGAIAASAPIFQFSELTPCEAFSRIVTADYNSASAECAASIRKSWAAINNVTKTDAGKSWLSTMWKLCKPLKTLHDVKDLKGWLSDVYTNLAMINYPYATNFLAPVPANPISVMCSHLPNSSLTDKLLVKSLFKAVSIYFNYTGSSKCLNIETEASSNLGDLGWDFQACTEMVMPMCSDGHNDMFEVQIWDFAKYSETCYKKWKVRPDEKRAVRFYGGKDISTATNIVFSNGLLDPWSSGGVLYNVSNSTVAVIIPEGAHHLDLRESNPADPVSVRTARKFHRKFIRLWLRNYRLPA</sequence>
<keyword evidence="8" id="KW-0865">Zymogen</keyword>
<evidence type="ECO:0000256" key="6">
    <source>
        <dbReference type="ARBA" id="ARBA00022729"/>
    </source>
</evidence>
<dbReference type="InParanoid" id="A0A067QYT3"/>
<evidence type="ECO:0000256" key="3">
    <source>
        <dbReference type="ARBA" id="ARBA00011738"/>
    </source>
</evidence>
<dbReference type="FunFam" id="1.20.120.980:FF:000002">
    <property type="entry name" value="lysosomal Pro-X carboxypeptidase"/>
    <property type="match status" value="1"/>
</dbReference>
<dbReference type="eggNOG" id="KOG2183">
    <property type="taxonomic scope" value="Eukaryota"/>
</dbReference>
<keyword evidence="6 18" id="KW-0732">Signal</keyword>
<dbReference type="EMBL" id="KK852818">
    <property type="protein sequence ID" value="KDR15687.1"/>
    <property type="molecule type" value="Genomic_DNA"/>
</dbReference>
<dbReference type="PANTHER" id="PTHR11010">
    <property type="entry name" value="PROTEASE S28 PRO-X CARBOXYPEPTIDASE-RELATED"/>
    <property type="match status" value="1"/>
</dbReference>
<dbReference type="PANTHER" id="PTHR11010:SF38">
    <property type="entry name" value="LYSOSOMAL PRO-X CARBOXYPEPTIDASE"/>
    <property type="match status" value="1"/>
</dbReference>
<evidence type="ECO:0000256" key="11">
    <source>
        <dbReference type="ARBA" id="ARBA00023228"/>
    </source>
</evidence>
<evidence type="ECO:0000256" key="16">
    <source>
        <dbReference type="ARBA" id="ARBA00076475"/>
    </source>
</evidence>
<dbReference type="Pfam" id="PF05577">
    <property type="entry name" value="Peptidase_S28"/>
    <property type="match status" value="1"/>
</dbReference>
<evidence type="ECO:0000256" key="15">
    <source>
        <dbReference type="ARBA" id="ARBA00073691"/>
    </source>
</evidence>
<dbReference type="Proteomes" id="UP000027135">
    <property type="component" value="Unassembled WGS sequence"/>
</dbReference>
<gene>
    <name evidence="19" type="ORF">L798_09764</name>
</gene>
<comment type="catalytic activity">
    <reaction evidence="12">
        <text>Cleavage of a -Pro-|-Xaa bond to release a C-terminal amino acid.</text>
        <dbReference type="EC" id="3.4.16.2"/>
    </reaction>
</comment>
<evidence type="ECO:0000256" key="7">
    <source>
        <dbReference type="ARBA" id="ARBA00022801"/>
    </source>
</evidence>
<feature type="chain" id="PRO_5001644563" description="Lysosomal Pro-X carboxypeptidase" evidence="18">
    <location>
        <begin position="21"/>
        <end position="469"/>
    </location>
</feature>
<dbReference type="EC" id="3.4.16.2" evidence="14"/>
<dbReference type="Gene3D" id="1.20.120.980">
    <property type="entry name" value="Serine carboxypeptidase S28, SKS domain"/>
    <property type="match status" value="1"/>
</dbReference>
<keyword evidence="20" id="KW-1185">Reference proteome</keyword>
<dbReference type="InterPro" id="IPR008758">
    <property type="entry name" value="Peptidase_S28"/>
</dbReference>
<keyword evidence="7" id="KW-0378">Hydrolase</keyword>
<keyword evidence="9" id="KW-1015">Disulfide bond</keyword>
<comment type="function">
    <text evidence="13">Cleaves C-terminal amino acids linked to proline in peptides such as angiotensin II, III and des-Arg9-bradykinin. This cleavage occurs at acidic pH, but enzymatic activity is retained with some substrates at neutral pH.</text>
</comment>
<dbReference type="OMA" id="QTCNQMV"/>
<evidence type="ECO:0000256" key="9">
    <source>
        <dbReference type="ARBA" id="ARBA00023157"/>
    </source>
</evidence>
<evidence type="ECO:0000256" key="17">
    <source>
        <dbReference type="ARBA" id="ARBA00076608"/>
    </source>
</evidence>
<keyword evidence="5" id="KW-0645">Protease</keyword>
<protein>
    <recommendedName>
        <fullName evidence="15">Lysosomal Pro-X carboxypeptidase</fullName>
        <ecNumber evidence="14">3.4.16.2</ecNumber>
    </recommendedName>
    <alternativeName>
        <fullName evidence="17">Proline carboxypeptidase</fullName>
    </alternativeName>
    <alternativeName>
        <fullName evidence="16">Prolylcarboxypeptidase</fullName>
    </alternativeName>
</protein>
<evidence type="ECO:0000313" key="20">
    <source>
        <dbReference type="Proteomes" id="UP000027135"/>
    </source>
</evidence>
<evidence type="ECO:0000313" key="19">
    <source>
        <dbReference type="EMBL" id="KDR15687.1"/>
    </source>
</evidence>
<accession>A0A067QYT3</accession>
<dbReference type="InterPro" id="IPR042269">
    <property type="entry name" value="Ser_carbopepase_S28_SKS"/>
</dbReference>
<evidence type="ECO:0000256" key="14">
    <source>
        <dbReference type="ARBA" id="ARBA00066456"/>
    </source>
</evidence>
<dbReference type="Gene3D" id="3.40.50.1820">
    <property type="entry name" value="alpha/beta hydrolase"/>
    <property type="match status" value="1"/>
</dbReference>
<comment type="subcellular location">
    <subcellularLocation>
        <location evidence="1">Lysosome</location>
    </subcellularLocation>
</comment>
<dbReference type="OrthoDB" id="2130629at2759"/>
<evidence type="ECO:0000256" key="5">
    <source>
        <dbReference type="ARBA" id="ARBA00022670"/>
    </source>
</evidence>
<dbReference type="AlphaFoldDB" id="A0A067QYT3"/>
<feature type="signal peptide" evidence="18">
    <location>
        <begin position="1"/>
        <end position="20"/>
    </location>
</feature>
<evidence type="ECO:0000256" key="10">
    <source>
        <dbReference type="ARBA" id="ARBA00023180"/>
    </source>
</evidence>
<evidence type="ECO:0000256" key="4">
    <source>
        <dbReference type="ARBA" id="ARBA00022645"/>
    </source>
</evidence>
<organism evidence="19 20">
    <name type="scientific">Zootermopsis nevadensis</name>
    <name type="common">Dampwood termite</name>
    <dbReference type="NCBI Taxonomy" id="136037"/>
    <lineage>
        <taxon>Eukaryota</taxon>
        <taxon>Metazoa</taxon>
        <taxon>Ecdysozoa</taxon>
        <taxon>Arthropoda</taxon>
        <taxon>Hexapoda</taxon>
        <taxon>Insecta</taxon>
        <taxon>Pterygota</taxon>
        <taxon>Neoptera</taxon>
        <taxon>Polyneoptera</taxon>
        <taxon>Dictyoptera</taxon>
        <taxon>Blattodea</taxon>
        <taxon>Blattoidea</taxon>
        <taxon>Termitoidae</taxon>
        <taxon>Termopsidae</taxon>
        <taxon>Zootermopsis</taxon>
    </lineage>
</organism>
<proteinExistence type="inferred from homology"/>
<dbReference type="GO" id="GO:0008239">
    <property type="term" value="F:dipeptidyl-peptidase activity"/>
    <property type="evidence" value="ECO:0007669"/>
    <property type="project" value="TreeGrafter"/>
</dbReference>
<evidence type="ECO:0000256" key="13">
    <source>
        <dbReference type="ARBA" id="ARBA00059701"/>
    </source>
</evidence>
<dbReference type="InterPro" id="IPR029058">
    <property type="entry name" value="AB_hydrolase_fold"/>
</dbReference>
<dbReference type="GO" id="GO:0006508">
    <property type="term" value="P:proteolysis"/>
    <property type="evidence" value="ECO:0007669"/>
    <property type="project" value="UniProtKB-KW"/>
</dbReference>
<evidence type="ECO:0000256" key="8">
    <source>
        <dbReference type="ARBA" id="ARBA00023145"/>
    </source>
</evidence>
<keyword evidence="10" id="KW-0325">Glycoprotein</keyword>
<dbReference type="GO" id="GO:0005764">
    <property type="term" value="C:lysosome"/>
    <property type="evidence" value="ECO:0007669"/>
    <property type="project" value="UniProtKB-SubCell"/>
</dbReference>
<evidence type="ECO:0000256" key="1">
    <source>
        <dbReference type="ARBA" id="ARBA00004371"/>
    </source>
</evidence>
<dbReference type="GO" id="GO:0004185">
    <property type="term" value="F:serine-type carboxypeptidase activity"/>
    <property type="evidence" value="ECO:0007669"/>
    <property type="project" value="UniProtKB-EC"/>
</dbReference>
<comment type="subunit">
    <text evidence="3">Homodimer.</text>
</comment>
<keyword evidence="4 19" id="KW-0121">Carboxypeptidase</keyword>
<dbReference type="STRING" id="136037.A0A067QYT3"/>
<keyword evidence="11" id="KW-0458">Lysosome</keyword>
<comment type="similarity">
    <text evidence="2">Belongs to the peptidase S28 family.</text>
</comment>
<evidence type="ECO:0000256" key="18">
    <source>
        <dbReference type="SAM" id="SignalP"/>
    </source>
</evidence>
<evidence type="ECO:0000256" key="2">
    <source>
        <dbReference type="ARBA" id="ARBA00011079"/>
    </source>
</evidence>
<evidence type="ECO:0000256" key="12">
    <source>
        <dbReference type="ARBA" id="ARBA00052013"/>
    </source>
</evidence>
<reference evidence="19 20" key="1">
    <citation type="journal article" date="2014" name="Nat. Commun.">
        <title>Molecular traces of alternative social organization in a termite genome.</title>
        <authorList>
            <person name="Terrapon N."/>
            <person name="Li C."/>
            <person name="Robertson H.M."/>
            <person name="Ji L."/>
            <person name="Meng X."/>
            <person name="Booth W."/>
            <person name="Chen Z."/>
            <person name="Childers C.P."/>
            <person name="Glastad K.M."/>
            <person name="Gokhale K."/>
            <person name="Gowin J."/>
            <person name="Gronenberg W."/>
            <person name="Hermansen R.A."/>
            <person name="Hu H."/>
            <person name="Hunt B.G."/>
            <person name="Huylmans A.K."/>
            <person name="Khalil S.M."/>
            <person name="Mitchell R.D."/>
            <person name="Munoz-Torres M.C."/>
            <person name="Mustard J.A."/>
            <person name="Pan H."/>
            <person name="Reese J.T."/>
            <person name="Scharf M.E."/>
            <person name="Sun F."/>
            <person name="Vogel H."/>
            <person name="Xiao J."/>
            <person name="Yang W."/>
            <person name="Yang Z."/>
            <person name="Yang Z."/>
            <person name="Zhou J."/>
            <person name="Zhu J."/>
            <person name="Brent C.S."/>
            <person name="Elsik C.G."/>
            <person name="Goodisman M.A."/>
            <person name="Liberles D.A."/>
            <person name="Roe R.M."/>
            <person name="Vargo E.L."/>
            <person name="Vilcinskas A."/>
            <person name="Wang J."/>
            <person name="Bornberg-Bauer E."/>
            <person name="Korb J."/>
            <person name="Zhang G."/>
            <person name="Liebig J."/>
        </authorList>
    </citation>
    <scope>NUCLEOTIDE SEQUENCE [LARGE SCALE GENOMIC DNA]</scope>
    <source>
        <tissue evidence="19">Whole organism</tissue>
    </source>
</reference>
<name>A0A067QYT3_ZOONE</name>
<dbReference type="SUPFAM" id="SSF53474">
    <property type="entry name" value="alpha/beta-Hydrolases"/>
    <property type="match status" value="1"/>
</dbReference>